<evidence type="ECO:0000313" key="6">
    <source>
        <dbReference type="Proteomes" id="UP000003157"/>
    </source>
</evidence>
<accession>E7GCX1</accession>
<reference evidence="5 6" key="1">
    <citation type="submission" date="2010-12" db="EMBL/GenBank/DDBJ databases">
        <title>The Genome Sequence of Coprobacillus sp. strain 29_1.</title>
        <authorList>
            <consortium name="The Broad Institute Genome Sequencing Platform"/>
            <person name="Earl A."/>
            <person name="Ward D."/>
            <person name="Feldgarden M."/>
            <person name="Gevers D."/>
            <person name="Daigneault M."/>
            <person name="Sibley C.D."/>
            <person name="White A."/>
            <person name="Strauss J."/>
            <person name="Allen-Vercoe E."/>
            <person name="Young S.K."/>
            <person name="Zeng Q."/>
            <person name="Gargeya S."/>
            <person name="Fitzgerald M."/>
            <person name="Haas B."/>
            <person name="Abouelleil A."/>
            <person name="Alvarado L."/>
            <person name="Arachchi H.M."/>
            <person name="Berlin A."/>
            <person name="Brown A."/>
            <person name="Chapman S.B."/>
            <person name="Chen Z."/>
            <person name="Dunbar C."/>
            <person name="Freedman E."/>
            <person name="Gearin G."/>
            <person name="Gellesch M."/>
            <person name="Goldberg J."/>
            <person name="Griggs A."/>
            <person name="Gujja S."/>
            <person name="Heilman E."/>
            <person name="Heiman D."/>
            <person name="Howarth C."/>
            <person name="Larson L."/>
            <person name="Lui A."/>
            <person name="MacDonald P.J.P."/>
            <person name="Mehta T."/>
            <person name="Montmayeur A."/>
            <person name="Murphy C."/>
            <person name="Neiman D."/>
            <person name="Pearson M."/>
            <person name="Priest M."/>
            <person name="Roberts A."/>
            <person name="Saif S."/>
            <person name="Shea T."/>
            <person name="Shenoy N."/>
            <person name="Sisk P."/>
            <person name="Stolte C."/>
            <person name="Sykes S."/>
            <person name="White J."/>
            <person name="Yandava C."/>
            <person name="Nusbaum C."/>
            <person name="Birren B."/>
        </authorList>
    </citation>
    <scope>NUCLEOTIDE SEQUENCE [LARGE SCALE GENOMIC DNA]</scope>
    <source>
        <strain evidence="5 6">29_1</strain>
    </source>
</reference>
<dbReference type="PROSITE" id="PS00662">
    <property type="entry name" value="T2SP_E"/>
    <property type="match status" value="1"/>
</dbReference>
<feature type="domain" description="Bacterial type II secretion system protein E" evidence="4">
    <location>
        <begin position="200"/>
        <end position="214"/>
    </location>
</feature>
<dbReference type="RefSeq" id="WP_008789701.1">
    <property type="nucleotide sequence ID" value="NZ_AKCB01000001.1"/>
</dbReference>
<dbReference type="CDD" id="cd01129">
    <property type="entry name" value="PulE-GspE-like"/>
    <property type="match status" value="1"/>
</dbReference>
<dbReference type="SUPFAM" id="SSF52540">
    <property type="entry name" value="P-loop containing nucleoside triphosphate hydrolases"/>
    <property type="match status" value="1"/>
</dbReference>
<dbReference type="InterPro" id="IPR027417">
    <property type="entry name" value="P-loop_NTPase"/>
</dbReference>
<protein>
    <recommendedName>
        <fullName evidence="4">Bacterial type II secretion system protein E domain-containing protein</fullName>
    </recommendedName>
</protein>
<keyword evidence="3" id="KW-0067">ATP-binding</keyword>
<dbReference type="GeneID" id="78228193"/>
<gene>
    <name evidence="5" type="ORF">HMPREF9488_02613</name>
</gene>
<comment type="similarity">
    <text evidence="1">Belongs to the GSP E family.</text>
</comment>
<name>E7GCX1_9FIRM</name>
<evidence type="ECO:0000256" key="2">
    <source>
        <dbReference type="ARBA" id="ARBA00022741"/>
    </source>
</evidence>
<dbReference type="STRING" id="100884.GCA_000269565_00266"/>
<proteinExistence type="inferred from homology"/>
<keyword evidence="2" id="KW-0547">Nucleotide-binding</keyword>
<evidence type="ECO:0000256" key="3">
    <source>
        <dbReference type="ARBA" id="ARBA00022840"/>
    </source>
</evidence>
<comment type="caution">
    <text evidence="5">The sequence shown here is derived from an EMBL/GenBank/DDBJ whole genome shotgun (WGS) entry which is preliminary data.</text>
</comment>
<dbReference type="AlphaFoldDB" id="E7GCX1"/>
<dbReference type="EMBL" id="ADKX01000039">
    <property type="protein sequence ID" value="EFW04330.1"/>
    <property type="molecule type" value="Genomic_DNA"/>
</dbReference>
<evidence type="ECO:0000259" key="4">
    <source>
        <dbReference type="PROSITE" id="PS00662"/>
    </source>
</evidence>
<evidence type="ECO:0000256" key="1">
    <source>
        <dbReference type="ARBA" id="ARBA00006611"/>
    </source>
</evidence>
<organism evidence="5 6">
    <name type="scientific">Coprobacillus cateniformis</name>
    <dbReference type="NCBI Taxonomy" id="100884"/>
    <lineage>
        <taxon>Bacteria</taxon>
        <taxon>Bacillati</taxon>
        <taxon>Bacillota</taxon>
        <taxon>Erysipelotrichia</taxon>
        <taxon>Erysipelotrichales</taxon>
        <taxon>Coprobacillaceae</taxon>
        <taxon>Coprobacillus</taxon>
    </lineage>
</organism>
<sequence length="327" mass="37938">MEELFDKMFYRALKRKATDIHLVLKEQLSIRFRIFGDLKKYEDIDKVIGRKLMNYIKYKSSINTNYKLLPQTGDFSVIVHQKEFFLRVSYLPSQEFESIVIRILNNHKVLKINELTYLKNIQDFLYWLTRQSTGLFLIGGATGSGKSTTLYTVLKEIIRLHNKNIITIEDPIEMHLQDCLQIELNETLGITYHNTLKQILRHDPDVIMIGEIRDEQTAKIAITCALTGHLVLTTIHASNAPLLLKRLMNLGISQVDIIDVVIGAISQKMIYDKENERVIVLSELMNQLEIKNYLEKDCLNYINFSDQAEQLISQGFSSDLFIEEAYE</sequence>
<keyword evidence="6" id="KW-1185">Reference proteome</keyword>
<dbReference type="GO" id="GO:0005524">
    <property type="term" value="F:ATP binding"/>
    <property type="evidence" value="ECO:0007669"/>
    <property type="project" value="UniProtKB-KW"/>
</dbReference>
<dbReference type="Proteomes" id="UP000003157">
    <property type="component" value="Unassembled WGS sequence"/>
</dbReference>
<dbReference type="Gene3D" id="3.30.450.90">
    <property type="match status" value="1"/>
</dbReference>
<dbReference type="Pfam" id="PF00437">
    <property type="entry name" value="T2SSE"/>
    <property type="match status" value="1"/>
</dbReference>
<dbReference type="Gene3D" id="3.40.50.300">
    <property type="entry name" value="P-loop containing nucleotide triphosphate hydrolases"/>
    <property type="match status" value="1"/>
</dbReference>
<dbReference type="GO" id="GO:0005886">
    <property type="term" value="C:plasma membrane"/>
    <property type="evidence" value="ECO:0007669"/>
    <property type="project" value="TreeGrafter"/>
</dbReference>
<dbReference type="HOGENOM" id="CLU_013446_3_0_9"/>
<dbReference type="PANTHER" id="PTHR30258">
    <property type="entry name" value="TYPE II SECRETION SYSTEM PROTEIN GSPE-RELATED"/>
    <property type="match status" value="1"/>
</dbReference>
<dbReference type="GO" id="GO:0016887">
    <property type="term" value="F:ATP hydrolysis activity"/>
    <property type="evidence" value="ECO:0007669"/>
    <property type="project" value="TreeGrafter"/>
</dbReference>
<dbReference type="OrthoDB" id="9808272at2"/>
<evidence type="ECO:0000313" key="5">
    <source>
        <dbReference type="EMBL" id="EFW04330.1"/>
    </source>
</evidence>
<dbReference type="InterPro" id="IPR001482">
    <property type="entry name" value="T2SS/T4SS_dom"/>
</dbReference>
<dbReference type="PANTHER" id="PTHR30258:SF2">
    <property type="entry name" value="COMG OPERON PROTEIN 1"/>
    <property type="match status" value="1"/>
</dbReference>
<dbReference type="eggNOG" id="COG2804">
    <property type="taxonomic scope" value="Bacteria"/>
</dbReference>